<feature type="region of interest" description="Disordered" evidence="8">
    <location>
        <begin position="498"/>
        <end position="833"/>
    </location>
</feature>
<dbReference type="GO" id="GO:0005634">
    <property type="term" value="C:nucleus"/>
    <property type="evidence" value="ECO:0000318"/>
    <property type="project" value="GO_Central"/>
</dbReference>
<evidence type="ECO:0000256" key="2">
    <source>
        <dbReference type="ARBA" id="ARBA00022741"/>
    </source>
</evidence>
<keyword evidence="13" id="KW-1185">Reference proteome</keyword>
<accession>A0A7M7RBK6</accession>
<dbReference type="GeneID" id="578813"/>
<dbReference type="GO" id="GO:0016787">
    <property type="term" value="F:hydrolase activity"/>
    <property type="evidence" value="ECO:0007669"/>
    <property type="project" value="UniProtKB-KW"/>
</dbReference>
<dbReference type="CDD" id="cd18787">
    <property type="entry name" value="SF2_C_DEAD"/>
    <property type="match status" value="1"/>
</dbReference>
<dbReference type="InterPro" id="IPR014014">
    <property type="entry name" value="RNA_helicase_DEAD_Q_motif"/>
</dbReference>
<evidence type="ECO:0000259" key="10">
    <source>
        <dbReference type="PROSITE" id="PS51194"/>
    </source>
</evidence>
<dbReference type="InParanoid" id="A0A7M7RBK6"/>
<evidence type="ECO:0000256" key="1">
    <source>
        <dbReference type="ARBA" id="ARBA00012552"/>
    </source>
</evidence>
<dbReference type="Pfam" id="PF00271">
    <property type="entry name" value="Helicase_C"/>
    <property type="match status" value="1"/>
</dbReference>
<keyword evidence="5" id="KW-0067">ATP-binding</keyword>
<dbReference type="GO" id="GO:0005737">
    <property type="term" value="C:cytoplasm"/>
    <property type="evidence" value="ECO:0000318"/>
    <property type="project" value="GO_Central"/>
</dbReference>
<dbReference type="PROSITE" id="PS00039">
    <property type="entry name" value="DEAD_ATP_HELICASE"/>
    <property type="match status" value="1"/>
</dbReference>
<keyword evidence="3" id="KW-0378">Hydrolase</keyword>
<dbReference type="Proteomes" id="UP000007110">
    <property type="component" value="Unassembled WGS sequence"/>
</dbReference>
<dbReference type="Pfam" id="PF00270">
    <property type="entry name" value="DEAD"/>
    <property type="match status" value="1"/>
</dbReference>
<dbReference type="Gene3D" id="3.40.50.300">
    <property type="entry name" value="P-loop containing nucleotide triphosphate hydrolases"/>
    <property type="match status" value="2"/>
</dbReference>
<feature type="compositionally biased region" description="Low complexity" evidence="8">
    <location>
        <begin position="755"/>
        <end position="764"/>
    </location>
</feature>
<dbReference type="InterPro" id="IPR000629">
    <property type="entry name" value="RNA-helicase_DEAD-box_CS"/>
</dbReference>
<dbReference type="InterPro" id="IPR011545">
    <property type="entry name" value="DEAD/DEAH_box_helicase_dom"/>
</dbReference>
<feature type="compositionally biased region" description="Gly residues" evidence="8">
    <location>
        <begin position="705"/>
        <end position="716"/>
    </location>
</feature>
<feature type="compositionally biased region" description="Gly residues" evidence="8">
    <location>
        <begin position="506"/>
        <end position="552"/>
    </location>
</feature>
<feature type="compositionally biased region" description="Low complexity" evidence="8">
    <location>
        <begin position="803"/>
        <end position="833"/>
    </location>
</feature>
<dbReference type="GO" id="GO:1990904">
    <property type="term" value="C:ribonucleoprotein complex"/>
    <property type="evidence" value="ECO:0000318"/>
    <property type="project" value="GO_Central"/>
</dbReference>
<dbReference type="GO" id="GO:0003724">
    <property type="term" value="F:RNA helicase activity"/>
    <property type="evidence" value="ECO:0000318"/>
    <property type="project" value="GO_Central"/>
</dbReference>
<dbReference type="EnsemblMetazoa" id="XM_774942">
    <property type="protein sequence ID" value="XP_780035"/>
    <property type="gene ID" value="LOC578813"/>
</dbReference>
<dbReference type="SMART" id="SM00487">
    <property type="entry name" value="DEXDc"/>
    <property type="match status" value="1"/>
</dbReference>
<feature type="compositionally biased region" description="Gly residues" evidence="8">
    <location>
        <begin position="660"/>
        <end position="684"/>
    </location>
</feature>
<dbReference type="PROSITE" id="PS51195">
    <property type="entry name" value="Q_MOTIF"/>
    <property type="match status" value="1"/>
</dbReference>
<dbReference type="FunFam" id="3.40.50.300:FF:000079">
    <property type="entry name" value="probable ATP-dependent RNA helicase DDX17"/>
    <property type="match status" value="1"/>
</dbReference>
<comment type="catalytic activity">
    <reaction evidence="6">
        <text>ATP + H2O = ADP + phosphate + H(+)</text>
        <dbReference type="Rhea" id="RHEA:13065"/>
        <dbReference type="ChEBI" id="CHEBI:15377"/>
        <dbReference type="ChEBI" id="CHEBI:15378"/>
        <dbReference type="ChEBI" id="CHEBI:30616"/>
        <dbReference type="ChEBI" id="CHEBI:43474"/>
        <dbReference type="ChEBI" id="CHEBI:456216"/>
        <dbReference type="EC" id="3.6.4.13"/>
    </reaction>
</comment>
<evidence type="ECO:0000256" key="7">
    <source>
        <dbReference type="PROSITE-ProRule" id="PRU00552"/>
    </source>
</evidence>
<keyword evidence="4" id="KW-0347">Helicase</keyword>
<dbReference type="GO" id="GO:0005524">
    <property type="term" value="F:ATP binding"/>
    <property type="evidence" value="ECO:0007669"/>
    <property type="project" value="UniProtKB-KW"/>
</dbReference>
<feature type="domain" description="Helicase ATP-binding" evidence="9">
    <location>
        <begin position="140"/>
        <end position="316"/>
    </location>
</feature>
<dbReference type="SMART" id="SM00490">
    <property type="entry name" value="HELICc"/>
    <property type="match status" value="1"/>
</dbReference>
<organism evidence="12 13">
    <name type="scientific">Strongylocentrotus purpuratus</name>
    <name type="common">Purple sea urchin</name>
    <dbReference type="NCBI Taxonomy" id="7668"/>
    <lineage>
        <taxon>Eukaryota</taxon>
        <taxon>Metazoa</taxon>
        <taxon>Echinodermata</taxon>
        <taxon>Eleutherozoa</taxon>
        <taxon>Echinozoa</taxon>
        <taxon>Echinoidea</taxon>
        <taxon>Euechinoidea</taxon>
        <taxon>Echinacea</taxon>
        <taxon>Camarodonta</taxon>
        <taxon>Echinidea</taxon>
        <taxon>Strongylocentrotidae</taxon>
        <taxon>Strongylocentrotus</taxon>
    </lineage>
</organism>
<feature type="compositionally biased region" description="Polar residues" evidence="8">
    <location>
        <begin position="732"/>
        <end position="746"/>
    </location>
</feature>
<reference evidence="12" key="2">
    <citation type="submission" date="2021-01" db="UniProtKB">
        <authorList>
            <consortium name="EnsemblMetazoa"/>
        </authorList>
    </citation>
    <scope>IDENTIFICATION</scope>
</reference>
<dbReference type="PROSITE" id="PS51192">
    <property type="entry name" value="HELICASE_ATP_BIND_1"/>
    <property type="match status" value="1"/>
</dbReference>
<keyword evidence="2" id="KW-0547">Nucleotide-binding</keyword>
<dbReference type="KEGG" id="spu:578813"/>
<feature type="region of interest" description="Disordered" evidence="8">
    <location>
        <begin position="1"/>
        <end position="61"/>
    </location>
</feature>
<feature type="domain" description="Helicase C-terminal" evidence="10">
    <location>
        <begin position="344"/>
        <end position="491"/>
    </location>
</feature>
<feature type="compositionally biased region" description="Basic and acidic residues" evidence="8">
    <location>
        <begin position="45"/>
        <end position="61"/>
    </location>
</feature>
<feature type="compositionally biased region" description="Gly residues" evidence="8">
    <location>
        <begin position="579"/>
        <end position="593"/>
    </location>
</feature>
<dbReference type="EC" id="3.6.4.13" evidence="1"/>
<reference evidence="13" key="1">
    <citation type="submission" date="2015-02" db="EMBL/GenBank/DDBJ databases">
        <title>Genome sequencing for Strongylocentrotus purpuratus.</title>
        <authorList>
            <person name="Murali S."/>
            <person name="Liu Y."/>
            <person name="Vee V."/>
            <person name="English A."/>
            <person name="Wang M."/>
            <person name="Skinner E."/>
            <person name="Han Y."/>
            <person name="Muzny D.M."/>
            <person name="Worley K.C."/>
            <person name="Gibbs R.A."/>
        </authorList>
    </citation>
    <scope>NUCLEOTIDE SEQUENCE</scope>
</reference>
<dbReference type="GO" id="GO:0003729">
    <property type="term" value="F:mRNA binding"/>
    <property type="evidence" value="ECO:0000318"/>
    <property type="project" value="GO_Central"/>
</dbReference>
<dbReference type="RefSeq" id="XP_780035.1">
    <property type="nucleotide sequence ID" value="XM_774942.4"/>
</dbReference>
<evidence type="ECO:0000256" key="3">
    <source>
        <dbReference type="ARBA" id="ARBA00022801"/>
    </source>
</evidence>
<dbReference type="FunFam" id="3.40.50.300:FF:000008">
    <property type="entry name" value="ATP-dependent RNA helicase RhlB"/>
    <property type="match status" value="1"/>
</dbReference>
<feature type="compositionally biased region" description="Basic and acidic residues" evidence="8">
    <location>
        <begin position="1"/>
        <end position="15"/>
    </location>
</feature>
<dbReference type="AlphaFoldDB" id="A0A7M7RBK6"/>
<dbReference type="FunCoup" id="A0A7M7RBK6">
    <property type="interactions" value="1804"/>
</dbReference>
<evidence type="ECO:0000259" key="11">
    <source>
        <dbReference type="PROSITE" id="PS51195"/>
    </source>
</evidence>
<dbReference type="InterPro" id="IPR027417">
    <property type="entry name" value="P-loop_NTPase"/>
</dbReference>
<dbReference type="GO" id="GO:0000380">
    <property type="term" value="P:alternative mRNA splicing, via spliceosome"/>
    <property type="evidence" value="ECO:0000318"/>
    <property type="project" value="GO_Central"/>
</dbReference>
<dbReference type="OMA" id="NGAAMMH"/>
<dbReference type="PROSITE" id="PS51194">
    <property type="entry name" value="HELICASE_CTER"/>
    <property type="match status" value="1"/>
</dbReference>
<evidence type="ECO:0000256" key="5">
    <source>
        <dbReference type="ARBA" id="ARBA00022840"/>
    </source>
</evidence>
<sequence length="883" mass="94489">MSRFGDRGRSFDRSSSRNGGGGRGGGFGGPPRFGSRGSMGGGGGLKEKFGQPGERLKKPRWDLDKLAPFKKNFYREHPDVTARPLTEIQSYCTDKQITVRGKEPMRPVFEFHEASFPDYVMGELSKSGFSHPTPIQAQGWPVALSGRDLVGIAATGSGKTLSYLLPSIVHINHQPFLERGVDGPIALVLAPTRELAQQVQQVAFAFGRSSKIKSTCVYGGAPKGQQIRDLERGVEICIATPGRLIDFLENNKTNLRRCTYVVLDEADRMLDMGFEPQIRKIMEQIRPDRQVQMWSATWPKDVRNLAEDFIRDYIMVNIGSLTLSANHNILQIIDVCEDSEKDKKLIQLLEEIMQEKDNKTLVFCETKRRTDDLVRRMRRDGWPAMCLHGDKSQPERDWVLSEFRDGRAPILVATDVASRGLDVTDIKFVINYDYPNSSEDYVHRIGRTARSTRTGTAYTFFTRNNMKQAADLINVLQEAKQVINPKLISLAEEANRFGGKNRSRYGRGGGGGSRFSKGGFSGGNSNGFGGGGMGGSRFGGGGGGSRFGSGDRGGSDSRSSFSNGGSSNSYGGASSRGGSARGGSHGGGFGGGRNFSSEDGPGSRDSIDQGPKQSSFGGSPPMNKGPGTGSSGPGGPPRDQQSGSQGGFRGPQSGSQAGARSGGSQGGQGLLGPGGPGRQLGGQSGPSPHGPSHGGPGGPQMHAGPHGGMGRQGGFGAMPPSGRPMPLMGPDSMQQQPPVPQSNKSDQPPIPPPNSQRKPLMQQPQQPPIPPPNSQRMQQQQQPPIPSLNQAKQQQPPIPPPNSQRNKPPAQSLVQAAPLAGAPKAAMAQPAGAMQQMDPAQVAQMAQMAQTDPAAYAQYVQYYQQYMQYYQQYQGGAAPQPGQ</sequence>
<dbReference type="OrthoDB" id="196131at2759"/>
<feature type="compositionally biased region" description="Low complexity" evidence="8">
    <location>
        <begin position="650"/>
        <end position="659"/>
    </location>
</feature>
<evidence type="ECO:0000313" key="12">
    <source>
        <dbReference type="EnsemblMetazoa" id="XP_780035"/>
    </source>
</evidence>
<dbReference type="SUPFAM" id="SSF52540">
    <property type="entry name" value="P-loop containing nucleoside triphosphate hydrolases"/>
    <property type="match status" value="1"/>
</dbReference>
<feature type="domain" description="DEAD-box RNA helicase Q" evidence="11">
    <location>
        <begin position="109"/>
        <end position="137"/>
    </location>
</feature>
<protein>
    <recommendedName>
        <fullName evidence="1">RNA helicase</fullName>
        <ecNumber evidence="1">3.6.4.13</ecNumber>
    </recommendedName>
</protein>
<evidence type="ECO:0000256" key="4">
    <source>
        <dbReference type="ARBA" id="ARBA00022806"/>
    </source>
</evidence>
<evidence type="ECO:0000256" key="8">
    <source>
        <dbReference type="SAM" id="MobiDB-lite"/>
    </source>
</evidence>
<feature type="short sequence motif" description="Q motif" evidence="7">
    <location>
        <begin position="109"/>
        <end position="137"/>
    </location>
</feature>
<proteinExistence type="predicted"/>
<dbReference type="InterPro" id="IPR001650">
    <property type="entry name" value="Helicase_C-like"/>
</dbReference>
<evidence type="ECO:0000313" key="13">
    <source>
        <dbReference type="Proteomes" id="UP000007110"/>
    </source>
</evidence>
<name>A0A7M7RBK6_STRPU</name>
<dbReference type="PANTHER" id="PTHR47958">
    <property type="entry name" value="ATP-DEPENDENT RNA HELICASE DBP3"/>
    <property type="match status" value="1"/>
</dbReference>
<feature type="compositionally biased region" description="Low complexity" evidence="8">
    <location>
        <begin position="556"/>
        <end position="578"/>
    </location>
</feature>
<dbReference type="InterPro" id="IPR014001">
    <property type="entry name" value="Helicase_ATP-bd"/>
</dbReference>
<feature type="compositionally biased region" description="Gly residues" evidence="8">
    <location>
        <begin position="18"/>
        <end position="44"/>
    </location>
</feature>
<evidence type="ECO:0000256" key="6">
    <source>
        <dbReference type="ARBA" id="ARBA00047984"/>
    </source>
</evidence>
<evidence type="ECO:0000259" key="9">
    <source>
        <dbReference type="PROSITE" id="PS51192"/>
    </source>
</evidence>